<dbReference type="STRING" id="144512.A0A0V0TYR0"/>
<evidence type="ECO:0000256" key="1">
    <source>
        <dbReference type="ARBA" id="ARBA00004141"/>
    </source>
</evidence>
<feature type="domain" description="Peptidase S54 rhomboid" evidence="7">
    <location>
        <begin position="212"/>
        <end position="359"/>
    </location>
</feature>
<dbReference type="PANTHER" id="PTHR45840">
    <property type="entry name" value="RHOMBOID-RELATED PROTEIN"/>
    <property type="match status" value="1"/>
</dbReference>
<organism evidence="8 9">
    <name type="scientific">Trichinella murrelli</name>
    <dbReference type="NCBI Taxonomy" id="144512"/>
    <lineage>
        <taxon>Eukaryota</taxon>
        <taxon>Metazoa</taxon>
        <taxon>Ecdysozoa</taxon>
        <taxon>Nematoda</taxon>
        <taxon>Enoplea</taxon>
        <taxon>Dorylaimia</taxon>
        <taxon>Trichinellida</taxon>
        <taxon>Trichinellidae</taxon>
        <taxon>Trichinella</taxon>
    </lineage>
</organism>
<dbReference type="AlphaFoldDB" id="A0A0V0TYR0"/>
<evidence type="ECO:0000313" key="8">
    <source>
        <dbReference type="EMBL" id="KRX43735.1"/>
    </source>
</evidence>
<dbReference type="InterPro" id="IPR051739">
    <property type="entry name" value="Rhomboid_IM_Serine_Proteases"/>
</dbReference>
<evidence type="ECO:0000256" key="3">
    <source>
        <dbReference type="ARBA" id="ARBA00022692"/>
    </source>
</evidence>
<dbReference type="Proteomes" id="UP000055048">
    <property type="component" value="Unassembled WGS sequence"/>
</dbReference>
<protein>
    <submittedName>
        <fullName evidence="8">Protein rhomboid</fullName>
    </submittedName>
</protein>
<comment type="subcellular location">
    <subcellularLocation>
        <location evidence="1">Membrane</location>
        <topology evidence="1">Multi-pass membrane protein</topology>
    </subcellularLocation>
</comment>
<dbReference type="EMBL" id="JYDJ01000112">
    <property type="protein sequence ID" value="KRX43735.1"/>
    <property type="molecule type" value="Genomic_DNA"/>
</dbReference>
<keyword evidence="9" id="KW-1185">Reference proteome</keyword>
<evidence type="ECO:0000256" key="6">
    <source>
        <dbReference type="SAM" id="Phobius"/>
    </source>
</evidence>
<comment type="caution">
    <text evidence="8">The sequence shown here is derived from an EMBL/GenBank/DDBJ whole genome shotgun (WGS) entry which is preliminary data.</text>
</comment>
<gene>
    <name evidence="8" type="primary">rho</name>
    <name evidence="8" type="ORF">T05_8516</name>
</gene>
<evidence type="ECO:0000256" key="5">
    <source>
        <dbReference type="ARBA" id="ARBA00023136"/>
    </source>
</evidence>
<dbReference type="GO" id="GO:0016020">
    <property type="term" value="C:membrane"/>
    <property type="evidence" value="ECO:0007669"/>
    <property type="project" value="UniProtKB-SubCell"/>
</dbReference>
<comment type="similarity">
    <text evidence="2">Belongs to the peptidase S54 family.</text>
</comment>
<dbReference type="InterPro" id="IPR022764">
    <property type="entry name" value="Peptidase_S54_rhomboid_dom"/>
</dbReference>
<dbReference type="Pfam" id="PF01694">
    <property type="entry name" value="Rhomboid"/>
    <property type="match status" value="1"/>
</dbReference>
<dbReference type="SUPFAM" id="SSF144091">
    <property type="entry name" value="Rhomboid-like"/>
    <property type="match status" value="1"/>
</dbReference>
<evidence type="ECO:0000256" key="2">
    <source>
        <dbReference type="ARBA" id="ARBA00009045"/>
    </source>
</evidence>
<feature type="transmembrane region" description="Helical" evidence="6">
    <location>
        <begin position="309"/>
        <end position="328"/>
    </location>
</feature>
<evidence type="ECO:0000259" key="7">
    <source>
        <dbReference type="Pfam" id="PF01694"/>
    </source>
</evidence>
<feature type="transmembrane region" description="Helical" evidence="6">
    <location>
        <begin position="252"/>
        <end position="271"/>
    </location>
</feature>
<dbReference type="GO" id="GO:0004252">
    <property type="term" value="F:serine-type endopeptidase activity"/>
    <property type="evidence" value="ECO:0007669"/>
    <property type="project" value="InterPro"/>
</dbReference>
<dbReference type="Gene3D" id="1.20.1540.10">
    <property type="entry name" value="Rhomboid-like"/>
    <property type="match status" value="1"/>
</dbReference>
<evidence type="ECO:0000313" key="9">
    <source>
        <dbReference type="Proteomes" id="UP000055048"/>
    </source>
</evidence>
<reference evidence="8 9" key="1">
    <citation type="submission" date="2015-01" db="EMBL/GenBank/DDBJ databases">
        <title>Evolution of Trichinella species and genotypes.</title>
        <authorList>
            <person name="Korhonen P.K."/>
            <person name="Edoardo P."/>
            <person name="Giuseppe L.R."/>
            <person name="Gasser R.B."/>
        </authorList>
    </citation>
    <scope>NUCLEOTIDE SEQUENCE [LARGE SCALE GENOMIC DNA]</scope>
    <source>
        <strain evidence="8">ISS417</strain>
    </source>
</reference>
<keyword evidence="5 6" id="KW-0472">Membrane</keyword>
<feature type="transmembrane region" description="Helical" evidence="6">
    <location>
        <begin position="370"/>
        <end position="391"/>
    </location>
</feature>
<accession>A0A0V0TYR0</accession>
<proteinExistence type="inferred from homology"/>
<dbReference type="InterPro" id="IPR035952">
    <property type="entry name" value="Rhomboid-like_sf"/>
</dbReference>
<evidence type="ECO:0000256" key="4">
    <source>
        <dbReference type="ARBA" id="ARBA00022989"/>
    </source>
</evidence>
<feature type="transmembrane region" description="Helical" evidence="6">
    <location>
        <begin position="169"/>
        <end position="187"/>
    </location>
</feature>
<sequence>MIAIIWHRCEIVTGANQPCRVEVSGSGHVRISPVCMLLCIQHLRGQSLLPPASPSLIATATASSTLARKMHNAQQLRCMQGELPYTMCDVDVEPAGLLKSWASKSFQMFTKIMNCKNYPESQEKEKFNLNCRNLIKNNCRTMVNGLGRNLLDDSAQLCCRCLIRMSPPVFIPFITVLEFLTFAYYAFPYGTLNFDKKILTQTAFTYRPDKRTQIWRFIFYILVHARWVHLLFNCIVQLLVGLPLEIVHGRKAVAIVYMAGVLAGSLAMSIYDSEVCLVGASGGVYALMAAHISNLFLNFSCLECRTLRIFSIILVALTDIGFSIWNRFHASNFVDFPSSYVAHLAGSVAGFVVGLIVLKNFGQHFDDQFIWWVSLSLCVASMLTAIIWNIFFY</sequence>
<dbReference type="OrthoDB" id="418595at2759"/>
<feature type="transmembrane region" description="Helical" evidence="6">
    <location>
        <begin position="340"/>
        <end position="358"/>
    </location>
</feature>
<name>A0A0V0TYR0_9BILA</name>
<dbReference type="PANTHER" id="PTHR45840:SF2">
    <property type="entry name" value="PROTEIN RHOMBOID-RELATED"/>
    <property type="match status" value="1"/>
</dbReference>
<feature type="transmembrane region" description="Helical" evidence="6">
    <location>
        <begin position="217"/>
        <end position="240"/>
    </location>
</feature>
<keyword evidence="3 6" id="KW-0812">Transmembrane</keyword>
<keyword evidence="4 6" id="KW-1133">Transmembrane helix</keyword>
<feature type="transmembrane region" description="Helical" evidence="6">
    <location>
        <begin position="277"/>
        <end position="297"/>
    </location>
</feature>